<comment type="caution">
    <text evidence="2">The sequence shown here is derived from an EMBL/GenBank/DDBJ whole genome shotgun (WGS) entry which is preliminary data.</text>
</comment>
<name>A0A1X2H164_SYNRA</name>
<dbReference type="InParanoid" id="A0A1X2H164"/>
<reference evidence="2 3" key="1">
    <citation type="submission" date="2016-07" db="EMBL/GenBank/DDBJ databases">
        <title>Pervasive Adenine N6-methylation of Active Genes in Fungi.</title>
        <authorList>
            <consortium name="DOE Joint Genome Institute"/>
            <person name="Mondo S.J."/>
            <person name="Dannebaum R.O."/>
            <person name="Kuo R.C."/>
            <person name="Labutti K."/>
            <person name="Haridas S."/>
            <person name="Kuo A."/>
            <person name="Salamov A."/>
            <person name="Ahrendt S.R."/>
            <person name="Lipzen A."/>
            <person name="Sullivan W."/>
            <person name="Andreopoulos W.B."/>
            <person name="Clum A."/>
            <person name="Lindquist E."/>
            <person name="Daum C."/>
            <person name="Ramamoorthy G.K."/>
            <person name="Gryganskyi A."/>
            <person name="Culley D."/>
            <person name="Magnuson J.K."/>
            <person name="James T.Y."/>
            <person name="O'Malley M.A."/>
            <person name="Stajich J.E."/>
            <person name="Spatafora J.W."/>
            <person name="Visel A."/>
            <person name="Grigoriev I.V."/>
        </authorList>
    </citation>
    <scope>NUCLEOTIDE SEQUENCE [LARGE SCALE GENOMIC DNA]</scope>
    <source>
        <strain evidence="2 3">NRRL 2496</strain>
    </source>
</reference>
<protein>
    <submittedName>
        <fullName evidence="2">Uncharacterized protein</fullName>
    </submittedName>
</protein>
<accession>A0A1X2H164</accession>
<dbReference type="Proteomes" id="UP000242180">
    <property type="component" value="Unassembled WGS sequence"/>
</dbReference>
<organism evidence="2 3">
    <name type="scientific">Syncephalastrum racemosum</name>
    <name type="common">Filamentous fungus</name>
    <dbReference type="NCBI Taxonomy" id="13706"/>
    <lineage>
        <taxon>Eukaryota</taxon>
        <taxon>Fungi</taxon>
        <taxon>Fungi incertae sedis</taxon>
        <taxon>Mucoromycota</taxon>
        <taxon>Mucoromycotina</taxon>
        <taxon>Mucoromycetes</taxon>
        <taxon>Mucorales</taxon>
        <taxon>Syncephalastraceae</taxon>
        <taxon>Syncephalastrum</taxon>
    </lineage>
</organism>
<evidence type="ECO:0000313" key="3">
    <source>
        <dbReference type="Proteomes" id="UP000242180"/>
    </source>
</evidence>
<evidence type="ECO:0000313" key="2">
    <source>
        <dbReference type="EMBL" id="ORY91164.1"/>
    </source>
</evidence>
<gene>
    <name evidence="2" type="ORF">BCR43DRAFT_498609</name>
</gene>
<evidence type="ECO:0000256" key="1">
    <source>
        <dbReference type="SAM" id="MobiDB-lite"/>
    </source>
</evidence>
<dbReference type="EMBL" id="MCGN01000011">
    <property type="protein sequence ID" value="ORY91164.1"/>
    <property type="molecule type" value="Genomic_DNA"/>
</dbReference>
<proteinExistence type="predicted"/>
<keyword evidence="3" id="KW-1185">Reference proteome</keyword>
<dbReference type="AlphaFoldDB" id="A0A1X2H164"/>
<sequence>MPEAGPCLEYADLLDLTHHALHGTPRPEPPATPLQTPMIPSRPRQRASAAEKPCVPRN</sequence>
<feature type="region of interest" description="Disordered" evidence="1">
    <location>
        <begin position="20"/>
        <end position="58"/>
    </location>
</feature>